<evidence type="ECO:0000313" key="1">
    <source>
        <dbReference type="EMBL" id="KAK8223818.1"/>
    </source>
</evidence>
<evidence type="ECO:0000313" key="2">
    <source>
        <dbReference type="Proteomes" id="UP001492380"/>
    </source>
</evidence>
<dbReference type="EMBL" id="JBBWRZ010000013">
    <property type="protein sequence ID" value="KAK8223818.1"/>
    <property type="molecule type" value="Genomic_DNA"/>
</dbReference>
<organism evidence="1 2">
    <name type="scientific">Phyllosticta capitalensis</name>
    <dbReference type="NCBI Taxonomy" id="121624"/>
    <lineage>
        <taxon>Eukaryota</taxon>
        <taxon>Fungi</taxon>
        <taxon>Dikarya</taxon>
        <taxon>Ascomycota</taxon>
        <taxon>Pezizomycotina</taxon>
        <taxon>Dothideomycetes</taxon>
        <taxon>Dothideomycetes incertae sedis</taxon>
        <taxon>Botryosphaeriales</taxon>
        <taxon>Phyllostictaceae</taxon>
        <taxon>Phyllosticta</taxon>
    </lineage>
</organism>
<reference evidence="1 2" key="1">
    <citation type="submission" date="2024-04" db="EMBL/GenBank/DDBJ databases">
        <title>Phyllosticta paracitricarpa is synonymous to the EU quarantine fungus P. citricarpa based on phylogenomic analyses.</title>
        <authorList>
            <consortium name="Lawrence Berkeley National Laboratory"/>
            <person name="Van Ingen-Buijs V.A."/>
            <person name="Van Westerhoven A.C."/>
            <person name="Haridas S."/>
            <person name="Skiadas P."/>
            <person name="Martin F."/>
            <person name="Groenewald J.Z."/>
            <person name="Crous P.W."/>
            <person name="Seidl M.F."/>
        </authorList>
    </citation>
    <scope>NUCLEOTIDE SEQUENCE [LARGE SCALE GENOMIC DNA]</scope>
    <source>
        <strain evidence="1 2">CBS 123374</strain>
    </source>
</reference>
<protein>
    <submittedName>
        <fullName evidence="1">Uncharacterized protein</fullName>
    </submittedName>
</protein>
<comment type="caution">
    <text evidence="1">The sequence shown here is derived from an EMBL/GenBank/DDBJ whole genome shotgun (WGS) entry which is preliminary data.</text>
</comment>
<name>A0ABR1YA46_9PEZI</name>
<accession>A0ABR1YA46</accession>
<proteinExistence type="predicted"/>
<gene>
    <name evidence="1" type="ORF">HDK90DRAFT_104817</name>
</gene>
<keyword evidence="2" id="KW-1185">Reference proteome</keyword>
<sequence length="242" mass="25866">MISSHRNAPPNALTSMYYRPTNCALCNACLSFHLSVTHNRQACSPNPRRSAHLTSPQAPAVQTHQRVLVAETSACLPICLPACLPGASCVATSSSPAKQSSMMIASNLPRQPELSLVVGVLGVGIARSGMLGRPSHEVFGGCSFSLLVRARAFVSLVHLILPFAMLSCCEATYRLGVRAPGILGAGAAAHCCQDSLEGGLRIGRRGRDEGVWTVFESREMGRKALQMRRLVGEGNGRARWCR</sequence>
<dbReference type="Proteomes" id="UP001492380">
    <property type="component" value="Unassembled WGS sequence"/>
</dbReference>